<keyword evidence="3 10" id="KW-0813">Transport</keyword>
<evidence type="ECO:0000256" key="2">
    <source>
        <dbReference type="ARBA" id="ARBA00006980"/>
    </source>
</evidence>
<evidence type="ECO:0000259" key="13">
    <source>
        <dbReference type="Pfam" id="PF03958"/>
    </source>
</evidence>
<dbReference type="InterPro" id="IPR001775">
    <property type="entry name" value="GspD/PilQ"/>
</dbReference>
<dbReference type="InterPro" id="IPR038591">
    <property type="entry name" value="NolW-like_sf"/>
</dbReference>
<keyword evidence="8" id="KW-0472">Membrane</keyword>
<evidence type="ECO:0000256" key="7">
    <source>
        <dbReference type="ARBA" id="ARBA00022927"/>
    </source>
</evidence>
<dbReference type="InterPro" id="IPR005644">
    <property type="entry name" value="NolW-like"/>
</dbReference>
<organism evidence="15 16">
    <name type="scientific">Ferrigenium kumadai</name>
    <dbReference type="NCBI Taxonomy" id="1682490"/>
    <lineage>
        <taxon>Bacteria</taxon>
        <taxon>Pseudomonadati</taxon>
        <taxon>Pseudomonadota</taxon>
        <taxon>Betaproteobacteria</taxon>
        <taxon>Nitrosomonadales</taxon>
        <taxon>Gallionellaceae</taxon>
        <taxon>Ferrigenium</taxon>
    </lineage>
</organism>
<feature type="compositionally biased region" description="Low complexity" evidence="11">
    <location>
        <begin position="650"/>
        <end position="669"/>
    </location>
</feature>
<dbReference type="EMBL" id="AP019536">
    <property type="protein sequence ID" value="BBJ00424.1"/>
    <property type="molecule type" value="Genomic_DNA"/>
</dbReference>
<feature type="region of interest" description="Disordered" evidence="11">
    <location>
        <begin position="647"/>
        <end position="669"/>
    </location>
</feature>
<keyword evidence="6" id="KW-0732">Signal</keyword>
<proteinExistence type="inferred from homology"/>
<feature type="domain" description="NolW-like" evidence="13">
    <location>
        <begin position="104"/>
        <end position="164"/>
    </location>
</feature>
<dbReference type="Proteomes" id="UP001319121">
    <property type="component" value="Chromosome"/>
</dbReference>
<dbReference type="PANTHER" id="PTHR30332:SF24">
    <property type="entry name" value="SECRETIN GSPD-RELATED"/>
    <property type="match status" value="1"/>
</dbReference>
<keyword evidence="7" id="KW-0653">Protein transport</keyword>
<dbReference type="PANTHER" id="PTHR30332">
    <property type="entry name" value="PROBABLE GENERAL SECRETION PATHWAY PROTEIN D"/>
    <property type="match status" value="1"/>
</dbReference>
<dbReference type="Pfam" id="PF21305">
    <property type="entry name" value="type_II_gspD_N0"/>
    <property type="match status" value="1"/>
</dbReference>
<dbReference type="InterPro" id="IPR050810">
    <property type="entry name" value="Bact_Secretion_Sys_Channel"/>
</dbReference>
<comment type="similarity">
    <text evidence="2">Belongs to the bacterial secretin family. GSP D subfamily.</text>
</comment>
<evidence type="ECO:0000259" key="14">
    <source>
        <dbReference type="Pfam" id="PF21305"/>
    </source>
</evidence>
<dbReference type="Gene3D" id="3.30.1370.120">
    <property type="match status" value="3"/>
</dbReference>
<keyword evidence="16" id="KW-1185">Reference proteome</keyword>
<dbReference type="InterPro" id="IPR004846">
    <property type="entry name" value="T2SS/T3SS_dom"/>
</dbReference>
<evidence type="ECO:0000259" key="12">
    <source>
        <dbReference type="Pfam" id="PF00263"/>
    </source>
</evidence>
<evidence type="ECO:0000256" key="4">
    <source>
        <dbReference type="ARBA" id="ARBA00022452"/>
    </source>
</evidence>
<keyword evidence="4" id="KW-1134">Transmembrane beta strand</keyword>
<feature type="domain" description="Type II/III secretion system secretin-like" evidence="12">
    <location>
        <begin position="431"/>
        <end position="597"/>
    </location>
</feature>
<comment type="subcellular location">
    <subcellularLocation>
        <location evidence="1 10">Cell outer membrane</location>
    </subcellularLocation>
</comment>
<evidence type="ECO:0000256" key="6">
    <source>
        <dbReference type="ARBA" id="ARBA00022729"/>
    </source>
</evidence>
<evidence type="ECO:0000313" key="16">
    <source>
        <dbReference type="Proteomes" id="UP001319121"/>
    </source>
</evidence>
<dbReference type="NCBIfam" id="TIGR02517">
    <property type="entry name" value="type_II_gspD"/>
    <property type="match status" value="1"/>
</dbReference>
<evidence type="ECO:0000256" key="9">
    <source>
        <dbReference type="ARBA" id="ARBA00023237"/>
    </source>
</evidence>
<dbReference type="InterPro" id="IPR049371">
    <property type="entry name" value="GspD-like_N0"/>
</dbReference>
<accession>A0AAN1T0F7</accession>
<evidence type="ECO:0000256" key="3">
    <source>
        <dbReference type="ARBA" id="ARBA00022448"/>
    </source>
</evidence>
<dbReference type="Pfam" id="PF03958">
    <property type="entry name" value="Secretin_N"/>
    <property type="match status" value="3"/>
</dbReference>
<evidence type="ECO:0000256" key="8">
    <source>
        <dbReference type="ARBA" id="ARBA00023136"/>
    </source>
</evidence>
<feature type="domain" description="GspD-like N0" evidence="14">
    <location>
        <begin position="10"/>
        <end position="79"/>
    </location>
</feature>
<evidence type="ECO:0000313" key="15">
    <source>
        <dbReference type="EMBL" id="BBJ00424.1"/>
    </source>
</evidence>
<protein>
    <submittedName>
        <fullName evidence="15">Type II secretion system protein D</fullName>
    </submittedName>
</protein>
<dbReference type="InterPro" id="IPR013356">
    <property type="entry name" value="T2SS_GspD"/>
</dbReference>
<dbReference type="PRINTS" id="PR00811">
    <property type="entry name" value="BCTERIALGSPD"/>
</dbReference>
<evidence type="ECO:0000256" key="5">
    <source>
        <dbReference type="ARBA" id="ARBA00022692"/>
    </source>
</evidence>
<dbReference type="GO" id="GO:0015627">
    <property type="term" value="C:type II protein secretion system complex"/>
    <property type="evidence" value="ECO:0007669"/>
    <property type="project" value="InterPro"/>
</dbReference>
<sequence>MGVQEEKVSLNFVNADIEEVVKAVSQITGRNFLIDPRVKGTINIVSSTPVPASLAYDILLSALRLQGFASVESGGVTKVMPEADAKLYIGGAGDTRSTGDKLVTRVYVLKYESAVQLVPILRPLIAPNNIVTAYPNNNTLVVTDYASNLKRIEQIVESIDQPSAEAPVVIPLKRASAVDMAQTISRLMQDGGVSGGGDASLRFVLTADARTNSLLLRTDNPARLERVRELAEKLDVETGAPGNMHVVYLKNAEATKVAQTLRAVISGDVSSPSAPGSPVVPGTSAAASAATVQSGGGMIQADVPSNALIITAPNAIYNNLRAVVDMLDVRRAQVFVEALIVEVTADKVAEFGVQWQGLNGINKPGAQVIGGTNFGVQGVGGGNIISAMGSTATTNIGTTVGNGLNIGIVRGTTTIPGLGTVLNLGMLARFLENDANANILSTPNLLTLDNEEAKIIIGQNVPFITGSYAQTGSATTATPFQTIERKDVGLTLRIKPQVSEGGSVKLQIYQEVSSVQTQTINNAAGVITNKRSLESSVLVDEGQIIVLGGLIQDSVSNGEDKVPVLGDVPLFGNLFRHERRQRTKTNLMVFIRPYVLRTALASQGLTQDRYDYLRGEQANSQMPSRALLPDMPAPQVAPFSLKQELSLSKPPEAVAPSAPAVDKPAVAKP</sequence>
<dbReference type="KEGG" id="fku:FGKAn22_21160"/>
<evidence type="ECO:0000256" key="10">
    <source>
        <dbReference type="RuleBase" id="RU004004"/>
    </source>
</evidence>
<feature type="domain" description="NolW-like" evidence="13">
    <location>
        <begin position="169"/>
        <end position="237"/>
    </location>
</feature>
<evidence type="ECO:0000256" key="11">
    <source>
        <dbReference type="SAM" id="MobiDB-lite"/>
    </source>
</evidence>
<dbReference type="Pfam" id="PF00263">
    <property type="entry name" value="Secretin"/>
    <property type="match status" value="1"/>
</dbReference>
<dbReference type="GO" id="GO:0009279">
    <property type="term" value="C:cell outer membrane"/>
    <property type="evidence" value="ECO:0007669"/>
    <property type="project" value="UniProtKB-SubCell"/>
</dbReference>
<feature type="domain" description="NolW-like" evidence="13">
    <location>
        <begin position="245"/>
        <end position="333"/>
    </location>
</feature>
<dbReference type="AlphaFoldDB" id="A0AAN1T0F7"/>
<keyword evidence="9" id="KW-0998">Cell outer membrane</keyword>
<gene>
    <name evidence="15" type="primary">xcpQ</name>
    <name evidence="15" type="ORF">FGKAn22_21160</name>
</gene>
<reference evidence="15 16" key="1">
    <citation type="submission" date="2019-03" db="EMBL/GenBank/DDBJ databases">
        <title>Complete genome sequence of Ferrigenium kumadai strain An22, a microaerophilic iron-oxidizing bacterium isolated from a paddy field soil.</title>
        <authorList>
            <person name="Watanabe T."/>
            <person name="Asakawa S."/>
        </authorList>
    </citation>
    <scope>NUCLEOTIDE SEQUENCE [LARGE SCALE GENOMIC DNA]</scope>
    <source>
        <strain evidence="15 16">An22</strain>
    </source>
</reference>
<keyword evidence="5" id="KW-0812">Transmembrane</keyword>
<name>A0AAN1T0F7_9PROT</name>
<evidence type="ECO:0000256" key="1">
    <source>
        <dbReference type="ARBA" id="ARBA00004442"/>
    </source>
</evidence>
<dbReference type="GO" id="GO:0015628">
    <property type="term" value="P:protein secretion by the type II secretion system"/>
    <property type="evidence" value="ECO:0007669"/>
    <property type="project" value="InterPro"/>
</dbReference>